<keyword evidence="1" id="KW-1133">Transmembrane helix</keyword>
<dbReference type="EMBL" id="VJWX01000038">
    <property type="protein sequence ID" value="TVT58464.1"/>
    <property type="molecule type" value="Genomic_DNA"/>
</dbReference>
<dbReference type="AlphaFoldDB" id="A0A558DBR5"/>
<accession>A0A558DBR5</accession>
<proteinExistence type="predicted"/>
<feature type="transmembrane region" description="Helical" evidence="1">
    <location>
        <begin position="94"/>
        <end position="113"/>
    </location>
</feature>
<keyword evidence="4" id="KW-1185">Reference proteome</keyword>
<sequence length="359" mass="38391">MIIAYPAGVVAFCLITYRLIRSGYPGVRYLWCLIACLATGMALTTPDAVDLLDHGHSVPMLTTLASDDLKILALGFLILFLGTLRRTIRHRRTVIVAAVATVAVETVLFLLAAPDPVDGDLVVAPGKVGVFAAYLGVFVGYGMANLLLFTMAIAAPVRRATGPLRVGLILITAGSVAGICWAAWAVSDIVALFRYGRIVLAEDAVSAVLGVTAIGLGAVGATVGLWHGNLAALVRARRARREHARLEPLWLLVSTAAPGVVLEPRLRVRYRNAEFALYRRIIEIRDGYLALREHFPPEASGTTAADEAAMLVAAAEARREGRRYPAENQGPQPRVEATMAGEVAWLGQVADAVRVLRAS</sequence>
<dbReference type="RefSeq" id="WP_144586374.1">
    <property type="nucleotide sequence ID" value="NZ_VJWX01000038.1"/>
</dbReference>
<dbReference type="Proteomes" id="UP000320011">
    <property type="component" value="Unassembled WGS sequence"/>
</dbReference>
<gene>
    <name evidence="3" type="ORF">FNH05_06570</name>
</gene>
<dbReference type="Pfam" id="PF20182">
    <property type="entry name" value="DUF6545"/>
    <property type="match status" value="1"/>
</dbReference>
<dbReference type="OrthoDB" id="3685619at2"/>
<dbReference type="InterPro" id="IPR046675">
    <property type="entry name" value="DUF6545"/>
</dbReference>
<reference evidence="3 4" key="1">
    <citation type="submission" date="2019-07" db="EMBL/GenBank/DDBJ databases">
        <authorList>
            <person name="Duangmal K."/>
            <person name="Teo W.F.A."/>
        </authorList>
    </citation>
    <scope>NUCLEOTIDE SEQUENCE [LARGE SCALE GENOMIC DNA]</scope>
    <source>
        <strain evidence="3 4">TBRC 6029</strain>
    </source>
</reference>
<keyword evidence="1" id="KW-0812">Transmembrane</keyword>
<evidence type="ECO:0000256" key="1">
    <source>
        <dbReference type="SAM" id="Phobius"/>
    </source>
</evidence>
<comment type="caution">
    <text evidence="3">The sequence shown here is derived from an EMBL/GenBank/DDBJ whole genome shotgun (WGS) entry which is preliminary data.</text>
</comment>
<organism evidence="3 4">
    <name type="scientific">Amycolatopsis rhizosphaerae</name>
    <dbReference type="NCBI Taxonomy" id="2053003"/>
    <lineage>
        <taxon>Bacteria</taxon>
        <taxon>Bacillati</taxon>
        <taxon>Actinomycetota</taxon>
        <taxon>Actinomycetes</taxon>
        <taxon>Pseudonocardiales</taxon>
        <taxon>Pseudonocardiaceae</taxon>
        <taxon>Amycolatopsis</taxon>
    </lineage>
</organism>
<evidence type="ECO:0000313" key="4">
    <source>
        <dbReference type="Proteomes" id="UP000320011"/>
    </source>
</evidence>
<feature type="transmembrane region" description="Helical" evidence="1">
    <location>
        <begin position="27"/>
        <end position="44"/>
    </location>
</feature>
<evidence type="ECO:0000259" key="2">
    <source>
        <dbReference type="Pfam" id="PF20182"/>
    </source>
</evidence>
<evidence type="ECO:0000313" key="3">
    <source>
        <dbReference type="EMBL" id="TVT58464.1"/>
    </source>
</evidence>
<feature type="transmembrane region" description="Helical" evidence="1">
    <location>
        <begin position="166"/>
        <end position="184"/>
    </location>
</feature>
<keyword evidence="1" id="KW-0472">Membrane</keyword>
<reference evidence="3 4" key="2">
    <citation type="submission" date="2019-08" db="EMBL/GenBank/DDBJ databases">
        <title>Amycolatopsis acidicola sp. nov., isolated from peat swamp forest soil.</title>
        <authorList>
            <person name="Srisuk N."/>
        </authorList>
    </citation>
    <scope>NUCLEOTIDE SEQUENCE [LARGE SCALE GENOMIC DNA]</scope>
    <source>
        <strain evidence="3 4">TBRC 6029</strain>
    </source>
</reference>
<dbReference type="NCBIfam" id="NF042915">
    <property type="entry name" value="MAB_1171c_fam"/>
    <property type="match status" value="1"/>
</dbReference>
<feature type="domain" description="DUF6545" evidence="2">
    <location>
        <begin position="237"/>
        <end position="353"/>
    </location>
</feature>
<feature type="transmembrane region" description="Helical" evidence="1">
    <location>
        <begin position="133"/>
        <end position="154"/>
    </location>
</feature>
<name>A0A558DBR5_9PSEU</name>
<feature type="transmembrane region" description="Helical" evidence="1">
    <location>
        <begin position="64"/>
        <end position="82"/>
    </location>
</feature>
<feature type="transmembrane region" description="Helical" evidence="1">
    <location>
        <begin position="204"/>
        <end position="228"/>
    </location>
</feature>
<dbReference type="InterPro" id="IPR050039">
    <property type="entry name" value="MAB_1171c-like"/>
</dbReference>
<protein>
    <recommendedName>
        <fullName evidence="2">DUF6545 domain-containing protein</fullName>
    </recommendedName>
</protein>